<proteinExistence type="predicted"/>
<dbReference type="InterPro" id="IPR036890">
    <property type="entry name" value="HATPase_C_sf"/>
</dbReference>
<feature type="transmembrane region" description="Helical" evidence="4">
    <location>
        <begin position="83"/>
        <end position="105"/>
    </location>
</feature>
<dbReference type="RefSeq" id="WP_203930276.1">
    <property type="nucleotide sequence ID" value="NZ_BOPH01000079.1"/>
</dbReference>
<keyword evidence="3" id="KW-0902">Two-component regulatory system</keyword>
<feature type="transmembrane region" description="Helical" evidence="4">
    <location>
        <begin position="48"/>
        <end position="71"/>
    </location>
</feature>
<keyword evidence="4" id="KW-0472">Membrane</keyword>
<keyword evidence="1" id="KW-0808">Transferase</keyword>
<evidence type="ECO:0000259" key="5">
    <source>
        <dbReference type="Pfam" id="PF07730"/>
    </source>
</evidence>
<reference evidence="6" key="1">
    <citation type="submission" date="2021-01" db="EMBL/GenBank/DDBJ databases">
        <title>Whole genome shotgun sequence of Virgisporangium ochraceum NBRC 16418.</title>
        <authorList>
            <person name="Komaki H."/>
            <person name="Tamura T."/>
        </authorList>
    </citation>
    <scope>NUCLEOTIDE SEQUENCE</scope>
    <source>
        <strain evidence="6">NBRC 16418</strain>
    </source>
</reference>
<dbReference type="AlphaFoldDB" id="A0A8J4ED62"/>
<evidence type="ECO:0000256" key="1">
    <source>
        <dbReference type="ARBA" id="ARBA00022679"/>
    </source>
</evidence>
<evidence type="ECO:0000256" key="2">
    <source>
        <dbReference type="ARBA" id="ARBA00022777"/>
    </source>
</evidence>
<dbReference type="Proteomes" id="UP000635606">
    <property type="component" value="Unassembled WGS sequence"/>
</dbReference>
<feature type="transmembrane region" description="Helical" evidence="4">
    <location>
        <begin position="111"/>
        <end position="132"/>
    </location>
</feature>
<dbReference type="SUPFAM" id="SSF55874">
    <property type="entry name" value="ATPase domain of HSP90 chaperone/DNA topoisomerase II/histidine kinase"/>
    <property type="match status" value="1"/>
</dbReference>
<dbReference type="GO" id="GO:0016020">
    <property type="term" value="C:membrane"/>
    <property type="evidence" value="ECO:0007669"/>
    <property type="project" value="InterPro"/>
</dbReference>
<feature type="transmembrane region" description="Helical" evidence="4">
    <location>
        <begin position="163"/>
        <end position="185"/>
    </location>
</feature>
<dbReference type="GO" id="GO:0000155">
    <property type="term" value="F:phosphorelay sensor kinase activity"/>
    <property type="evidence" value="ECO:0007669"/>
    <property type="project" value="InterPro"/>
</dbReference>
<dbReference type="Gene3D" id="1.20.5.1930">
    <property type="match status" value="1"/>
</dbReference>
<keyword evidence="4" id="KW-0812">Transmembrane</keyword>
<dbReference type="GO" id="GO:0046983">
    <property type="term" value="F:protein dimerization activity"/>
    <property type="evidence" value="ECO:0007669"/>
    <property type="project" value="InterPro"/>
</dbReference>
<keyword evidence="7" id="KW-1185">Reference proteome</keyword>
<evidence type="ECO:0000256" key="3">
    <source>
        <dbReference type="ARBA" id="ARBA00023012"/>
    </source>
</evidence>
<protein>
    <recommendedName>
        <fullName evidence="5">Signal transduction histidine kinase subgroup 3 dimerisation and phosphoacceptor domain-containing protein</fullName>
    </recommendedName>
</protein>
<feature type="transmembrane region" description="Helical" evidence="4">
    <location>
        <begin position="18"/>
        <end position="36"/>
    </location>
</feature>
<dbReference type="Gene3D" id="3.30.565.10">
    <property type="entry name" value="Histidine kinase-like ATPase, C-terminal domain"/>
    <property type="match status" value="1"/>
</dbReference>
<evidence type="ECO:0000313" key="7">
    <source>
        <dbReference type="Proteomes" id="UP000635606"/>
    </source>
</evidence>
<dbReference type="EMBL" id="BOPH01000079">
    <property type="protein sequence ID" value="GIJ70374.1"/>
    <property type="molecule type" value="Genomic_DNA"/>
</dbReference>
<evidence type="ECO:0000313" key="6">
    <source>
        <dbReference type="EMBL" id="GIJ70374.1"/>
    </source>
</evidence>
<feature type="domain" description="Signal transduction histidine kinase subgroup 3 dimerisation and phosphoacceptor" evidence="5">
    <location>
        <begin position="206"/>
        <end position="272"/>
    </location>
</feature>
<accession>A0A8J4ED62</accession>
<dbReference type="PANTHER" id="PTHR24421">
    <property type="entry name" value="NITRATE/NITRITE SENSOR PROTEIN NARX-RELATED"/>
    <property type="match status" value="1"/>
</dbReference>
<evidence type="ECO:0000256" key="4">
    <source>
        <dbReference type="SAM" id="Phobius"/>
    </source>
</evidence>
<dbReference type="PANTHER" id="PTHR24421:SF63">
    <property type="entry name" value="SENSOR HISTIDINE KINASE DESK"/>
    <property type="match status" value="1"/>
</dbReference>
<keyword evidence="2" id="KW-0418">Kinase</keyword>
<feature type="transmembrane region" description="Helical" evidence="4">
    <location>
        <begin position="139"/>
        <end position="157"/>
    </location>
</feature>
<comment type="caution">
    <text evidence="6">The sequence shown here is derived from an EMBL/GenBank/DDBJ whole genome shotgun (WGS) entry which is preliminary data.</text>
</comment>
<keyword evidence="4" id="KW-1133">Transmembrane helix</keyword>
<organism evidence="6 7">
    <name type="scientific">Virgisporangium ochraceum</name>
    <dbReference type="NCBI Taxonomy" id="65505"/>
    <lineage>
        <taxon>Bacteria</taxon>
        <taxon>Bacillati</taxon>
        <taxon>Actinomycetota</taxon>
        <taxon>Actinomycetes</taxon>
        <taxon>Micromonosporales</taxon>
        <taxon>Micromonosporaceae</taxon>
        <taxon>Virgisporangium</taxon>
    </lineage>
</organism>
<dbReference type="InterPro" id="IPR011712">
    <property type="entry name" value="Sig_transdc_His_kin_sub3_dim/P"/>
</dbReference>
<gene>
    <name evidence="6" type="ORF">Voc01_052910</name>
</gene>
<name>A0A8J4ED62_9ACTN</name>
<dbReference type="CDD" id="cd16917">
    <property type="entry name" value="HATPase_UhpB-NarQ-NarX-like"/>
    <property type="match status" value="1"/>
</dbReference>
<dbReference type="Pfam" id="PF07730">
    <property type="entry name" value="HisKA_3"/>
    <property type="match status" value="1"/>
</dbReference>
<dbReference type="InterPro" id="IPR050482">
    <property type="entry name" value="Sensor_HK_TwoCompSys"/>
</dbReference>
<sequence length="393" mass="41204">MTVAAAPYRTRLRYLRHITLWSLLLFVGAITVMVTVDLANRWPTPLPTMVLMAVAVVGAGGMSLHFMRVSVRAGGPPPMTRRVGLAFAGTAAATLAASVAAAPLYRSPPDVPLPWLLLTALLVSAAVAGSGLPRFRTTAAGTVLIVAAAAAGAAIAGQELLPAMGVAAVVTVMASSSVAAQLWFWDVAEQVDRARQVEGEAAVANERLRFAAELHDIQGHSLQVIALKSELAARLVETDPERAVAEMREVESLARQALRDTREVAHGYRTVSLATEIANATRVLAAAGVRCTTRQDEGLPTLVPATERLLGLVVREATTNVIRHSRAGSAEIALTRHDGGVRLLVRNDAPLTASSATAGGLAGLADRFAAAGGTLAWRREDDSFTVTAEVASR</sequence>